<dbReference type="InterPro" id="IPR011010">
    <property type="entry name" value="DNA_brk_join_enz"/>
</dbReference>
<dbReference type="Gene3D" id="1.10.443.10">
    <property type="entry name" value="Intergrase catalytic core"/>
    <property type="match status" value="1"/>
</dbReference>
<evidence type="ECO:0000256" key="3">
    <source>
        <dbReference type="ARBA" id="ARBA00023125"/>
    </source>
</evidence>
<protein>
    <recommendedName>
        <fullName evidence="8">Core-binding (CB) domain-containing protein</fullName>
    </recommendedName>
</protein>
<organism evidence="7">
    <name type="scientific">marine metagenome</name>
    <dbReference type="NCBI Taxonomy" id="408172"/>
    <lineage>
        <taxon>unclassified sequences</taxon>
        <taxon>metagenomes</taxon>
        <taxon>ecological metagenomes</taxon>
    </lineage>
</organism>
<evidence type="ECO:0008006" key="8">
    <source>
        <dbReference type="Google" id="ProtNLM"/>
    </source>
</evidence>
<feature type="domain" description="Core-binding (CB)" evidence="6">
    <location>
        <begin position="17"/>
        <end position="97"/>
    </location>
</feature>
<feature type="domain" description="Tyr recombinase" evidence="5">
    <location>
        <begin position="121"/>
        <end position="228"/>
    </location>
</feature>
<dbReference type="PROSITE" id="PS51900">
    <property type="entry name" value="CB"/>
    <property type="match status" value="1"/>
</dbReference>
<dbReference type="PANTHER" id="PTHR30349:SF64">
    <property type="entry name" value="PROPHAGE INTEGRASE INTD-RELATED"/>
    <property type="match status" value="1"/>
</dbReference>
<dbReference type="CDD" id="cd00397">
    <property type="entry name" value="DNA_BRE_C"/>
    <property type="match status" value="1"/>
</dbReference>
<keyword evidence="2" id="KW-0229">DNA integration</keyword>
<evidence type="ECO:0000313" key="7">
    <source>
        <dbReference type="EMBL" id="SVD64621.1"/>
    </source>
</evidence>
<dbReference type="PANTHER" id="PTHR30349">
    <property type="entry name" value="PHAGE INTEGRASE-RELATED"/>
    <property type="match status" value="1"/>
</dbReference>
<dbReference type="InterPro" id="IPR013762">
    <property type="entry name" value="Integrase-like_cat_sf"/>
</dbReference>
<dbReference type="SUPFAM" id="SSF56349">
    <property type="entry name" value="DNA breaking-rejoining enzymes"/>
    <property type="match status" value="1"/>
</dbReference>
<dbReference type="AlphaFoldDB" id="A0A382X309"/>
<gene>
    <name evidence="7" type="ORF">METZ01_LOCUS417475</name>
</gene>
<dbReference type="PROSITE" id="PS51898">
    <property type="entry name" value="TYR_RECOMBINASE"/>
    <property type="match status" value="1"/>
</dbReference>
<dbReference type="Gene3D" id="1.10.150.130">
    <property type="match status" value="1"/>
</dbReference>
<proteinExistence type="inferred from homology"/>
<evidence type="ECO:0000256" key="4">
    <source>
        <dbReference type="ARBA" id="ARBA00023172"/>
    </source>
</evidence>
<evidence type="ECO:0000256" key="2">
    <source>
        <dbReference type="ARBA" id="ARBA00022908"/>
    </source>
</evidence>
<dbReference type="GO" id="GO:0006310">
    <property type="term" value="P:DNA recombination"/>
    <property type="evidence" value="ECO:0007669"/>
    <property type="project" value="UniProtKB-KW"/>
</dbReference>
<feature type="non-terminal residue" evidence="7">
    <location>
        <position position="228"/>
    </location>
</feature>
<evidence type="ECO:0000259" key="5">
    <source>
        <dbReference type="PROSITE" id="PS51898"/>
    </source>
</evidence>
<reference evidence="7" key="1">
    <citation type="submission" date="2018-05" db="EMBL/GenBank/DDBJ databases">
        <authorList>
            <person name="Lanie J.A."/>
            <person name="Ng W.-L."/>
            <person name="Kazmierczak K.M."/>
            <person name="Andrzejewski T.M."/>
            <person name="Davidsen T.M."/>
            <person name="Wayne K.J."/>
            <person name="Tettelin H."/>
            <person name="Glass J.I."/>
            <person name="Rusch D."/>
            <person name="Podicherti R."/>
            <person name="Tsui H.-C.T."/>
            <person name="Winkler M.E."/>
        </authorList>
    </citation>
    <scope>NUCLEOTIDE SEQUENCE</scope>
</reference>
<dbReference type="GO" id="GO:0015074">
    <property type="term" value="P:DNA integration"/>
    <property type="evidence" value="ECO:0007669"/>
    <property type="project" value="UniProtKB-KW"/>
</dbReference>
<comment type="similarity">
    <text evidence="1">Belongs to the 'phage' integrase family.</text>
</comment>
<dbReference type="InterPro" id="IPR050090">
    <property type="entry name" value="Tyrosine_recombinase_XerCD"/>
</dbReference>
<dbReference type="Pfam" id="PF00589">
    <property type="entry name" value="Phage_integrase"/>
    <property type="match status" value="1"/>
</dbReference>
<keyword evidence="4" id="KW-0233">DNA recombination</keyword>
<sequence length="228" mass="25504">MSAENLTVVQPLGIAHSVHEDPLAQFLSGQLTERTKKAYYADLCEFFNGDRIGPDDVRAVTFADIIEYRNTLASLGRKRTTINRKLSSLKAFFKMMIAAGVIDKNPADSALVRGYRVDDTVSGKALQKNDLQRILDQAAEEPDDLRRSRDLAVLHLLTFAGLRRSELAGMDWDDLGQEGVFRILRLPDTKSGVAQDVKLQPIVLQYLQAYRETLEAMNYPLTGKAFIS</sequence>
<dbReference type="InterPro" id="IPR044068">
    <property type="entry name" value="CB"/>
</dbReference>
<name>A0A382X309_9ZZZZ</name>
<dbReference type="GO" id="GO:0003677">
    <property type="term" value="F:DNA binding"/>
    <property type="evidence" value="ECO:0007669"/>
    <property type="project" value="UniProtKB-KW"/>
</dbReference>
<dbReference type="InterPro" id="IPR004107">
    <property type="entry name" value="Integrase_SAM-like_N"/>
</dbReference>
<dbReference type="Pfam" id="PF02899">
    <property type="entry name" value="Phage_int_SAM_1"/>
    <property type="match status" value="1"/>
</dbReference>
<dbReference type="InterPro" id="IPR002104">
    <property type="entry name" value="Integrase_catalytic"/>
</dbReference>
<accession>A0A382X309</accession>
<keyword evidence="3" id="KW-0238">DNA-binding</keyword>
<dbReference type="EMBL" id="UINC01164005">
    <property type="protein sequence ID" value="SVD64621.1"/>
    <property type="molecule type" value="Genomic_DNA"/>
</dbReference>
<evidence type="ECO:0000256" key="1">
    <source>
        <dbReference type="ARBA" id="ARBA00008857"/>
    </source>
</evidence>
<dbReference type="InterPro" id="IPR010998">
    <property type="entry name" value="Integrase_recombinase_N"/>
</dbReference>
<evidence type="ECO:0000259" key="6">
    <source>
        <dbReference type="PROSITE" id="PS51900"/>
    </source>
</evidence>